<protein>
    <submittedName>
        <fullName evidence="1">Uncharacterized protein</fullName>
    </submittedName>
</protein>
<gene>
    <name evidence="1" type="ORF">SAMN05428998_12221</name>
</gene>
<dbReference type="EMBL" id="FWZX01000022">
    <property type="protein sequence ID" value="SMF58324.1"/>
    <property type="molecule type" value="Genomic_DNA"/>
</dbReference>
<proteinExistence type="predicted"/>
<dbReference type="AlphaFoldDB" id="A0A1Y6CE21"/>
<accession>A0A1Y6CE21</accession>
<sequence>MRRLRRLLGLAVAGQPVPRTHGLGLLRAAWAGRGRLLRALAGTIRPVRRGRTREPRPVAG</sequence>
<reference evidence="1 2" key="1">
    <citation type="submission" date="2017-04" db="EMBL/GenBank/DDBJ databases">
        <authorList>
            <person name="Afonso C.L."/>
            <person name="Miller P.J."/>
            <person name="Scott M.A."/>
            <person name="Spackman E."/>
            <person name="Goraichik I."/>
            <person name="Dimitrov K.M."/>
            <person name="Suarez D.L."/>
            <person name="Swayne D.E."/>
        </authorList>
    </citation>
    <scope>NUCLEOTIDE SEQUENCE [LARGE SCALE GENOMIC DNA]</scope>
    <source>
        <strain evidence="1 2">USBA 355</strain>
    </source>
</reference>
<evidence type="ECO:0000313" key="2">
    <source>
        <dbReference type="Proteomes" id="UP000192917"/>
    </source>
</evidence>
<dbReference type="RefSeq" id="WP_085124867.1">
    <property type="nucleotide sequence ID" value="NZ_FWZX01000022.1"/>
</dbReference>
<dbReference type="Proteomes" id="UP000192917">
    <property type="component" value="Unassembled WGS sequence"/>
</dbReference>
<dbReference type="STRING" id="560819.SAMN05428998_12221"/>
<evidence type="ECO:0000313" key="1">
    <source>
        <dbReference type="EMBL" id="SMF58324.1"/>
    </source>
</evidence>
<keyword evidence="2" id="KW-1185">Reference proteome</keyword>
<name>A0A1Y6CE21_9PROT</name>
<organism evidence="1 2">
    <name type="scientific">Tistlia consotensis USBA 355</name>
    <dbReference type="NCBI Taxonomy" id="560819"/>
    <lineage>
        <taxon>Bacteria</taxon>
        <taxon>Pseudomonadati</taxon>
        <taxon>Pseudomonadota</taxon>
        <taxon>Alphaproteobacteria</taxon>
        <taxon>Rhodospirillales</taxon>
        <taxon>Rhodovibrionaceae</taxon>
        <taxon>Tistlia</taxon>
    </lineage>
</organism>